<dbReference type="RefSeq" id="WP_213890019.1">
    <property type="nucleotide sequence ID" value="NZ_JAGFNU010000008.1"/>
</dbReference>
<dbReference type="PANTHER" id="PTHR33164:SF43">
    <property type="entry name" value="HTH-TYPE TRANSCRIPTIONAL REPRESSOR YETL"/>
    <property type="match status" value="1"/>
</dbReference>
<dbReference type="Pfam" id="PF01047">
    <property type="entry name" value="MarR"/>
    <property type="match status" value="1"/>
</dbReference>
<name>A0ABV5JH61_9RHOB</name>
<keyword evidence="3" id="KW-0012">Acyltransferase</keyword>
<dbReference type="InterPro" id="IPR000835">
    <property type="entry name" value="HTH_MarR-typ"/>
</dbReference>
<accession>A0ABV5JH61</accession>
<feature type="domain" description="HTH marR-type" evidence="1">
    <location>
        <begin position="1"/>
        <end position="135"/>
    </location>
</feature>
<comment type="caution">
    <text evidence="3">The sequence shown here is derived from an EMBL/GenBank/DDBJ whole genome shotgun (WGS) entry which is preliminary data.</text>
</comment>
<dbReference type="EC" id="2.3.1.-" evidence="3"/>
<reference evidence="3 4" key="1">
    <citation type="submission" date="2024-09" db="EMBL/GenBank/DDBJ databases">
        <authorList>
            <person name="Sun Q."/>
            <person name="Mori K."/>
        </authorList>
    </citation>
    <scope>NUCLEOTIDE SEQUENCE [LARGE SCALE GENOMIC DNA]</scope>
    <source>
        <strain evidence="3 4">CECT 8726</strain>
    </source>
</reference>
<organism evidence="3 4">
    <name type="scientific">Pseudohalocynthiibacter aestuariivivens</name>
    <dbReference type="NCBI Taxonomy" id="1591409"/>
    <lineage>
        <taxon>Bacteria</taxon>
        <taxon>Pseudomonadati</taxon>
        <taxon>Pseudomonadota</taxon>
        <taxon>Alphaproteobacteria</taxon>
        <taxon>Rhodobacterales</taxon>
        <taxon>Paracoccaceae</taxon>
        <taxon>Pseudohalocynthiibacter</taxon>
    </lineage>
</organism>
<feature type="domain" description="N-acetyltransferase" evidence="2">
    <location>
        <begin position="158"/>
        <end position="293"/>
    </location>
</feature>
<dbReference type="InterPro" id="IPR016181">
    <property type="entry name" value="Acyl_CoA_acyltransferase"/>
</dbReference>
<dbReference type="PROSITE" id="PS50995">
    <property type="entry name" value="HTH_MARR_2"/>
    <property type="match status" value="1"/>
</dbReference>
<sequence length="301" mass="34660">MNTVSRIRAFNRFYTRHLGLLEKSYLGSGHSLSEVRVLYEISNNQGMTARQLIESLNLDEGYLSRILKRLETEGWIERAQSKKDRRQWLLAMSPAGYEKIATLQHRSNSEIETMLRPISENDQSALTGAMATIENVLTKQQQCDVQFHDLRTGDVGWIIMRHAELYAEEEGFKAEFEVLVAEILAAYMRNHDPDCERAWIAEQGGQRLGSIFCVRQSRKVAKLRLFFLEPQARGLGLGQKMLDMCMGYARGKGYEKMVLWTHESHEAACALYRKFGFELIDSKPERSFGRDLVTQNWQIAL</sequence>
<evidence type="ECO:0000259" key="1">
    <source>
        <dbReference type="PROSITE" id="PS50995"/>
    </source>
</evidence>
<dbReference type="Pfam" id="PF00583">
    <property type="entry name" value="Acetyltransf_1"/>
    <property type="match status" value="1"/>
</dbReference>
<protein>
    <submittedName>
        <fullName evidence="3">GNAT family N-acetyltransferase</fullName>
        <ecNumber evidence="3">2.3.1.-</ecNumber>
    </submittedName>
</protein>
<keyword evidence="3" id="KW-0808">Transferase</keyword>
<evidence type="ECO:0000259" key="2">
    <source>
        <dbReference type="PROSITE" id="PS51186"/>
    </source>
</evidence>
<keyword evidence="4" id="KW-1185">Reference proteome</keyword>
<dbReference type="InterPro" id="IPR000182">
    <property type="entry name" value="GNAT_dom"/>
</dbReference>
<dbReference type="Proteomes" id="UP001589683">
    <property type="component" value="Unassembled WGS sequence"/>
</dbReference>
<evidence type="ECO:0000313" key="3">
    <source>
        <dbReference type="EMBL" id="MFB9232088.1"/>
    </source>
</evidence>
<dbReference type="EMBL" id="JBHMEA010000038">
    <property type="protein sequence ID" value="MFB9232088.1"/>
    <property type="molecule type" value="Genomic_DNA"/>
</dbReference>
<dbReference type="PANTHER" id="PTHR33164">
    <property type="entry name" value="TRANSCRIPTIONAL REGULATOR, MARR FAMILY"/>
    <property type="match status" value="1"/>
</dbReference>
<dbReference type="InterPro" id="IPR036388">
    <property type="entry name" value="WH-like_DNA-bd_sf"/>
</dbReference>
<dbReference type="CDD" id="cd04301">
    <property type="entry name" value="NAT_SF"/>
    <property type="match status" value="1"/>
</dbReference>
<dbReference type="Gene3D" id="3.40.630.30">
    <property type="match status" value="1"/>
</dbReference>
<dbReference type="PROSITE" id="PS51186">
    <property type="entry name" value="GNAT"/>
    <property type="match status" value="1"/>
</dbReference>
<dbReference type="SUPFAM" id="SSF55729">
    <property type="entry name" value="Acyl-CoA N-acyltransferases (Nat)"/>
    <property type="match status" value="1"/>
</dbReference>
<dbReference type="Gene3D" id="1.10.10.10">
    <property type="entry name" value="Winged helix-like DNA-binding domain superfamily/Winged helix DNA-binding domain"/>
    <property type="match status" value="1"/>
</dbReference>
<dbReference type="GO" id="GO:0016746">
    <property type="term" value="F:acyltransferase activity"/>
    <property type="evidence" value="ECO:0007669"/>
    <property type="project" value="UniProtKB-KW"/>
</dbReference>
<evidence type="ECO:0000313" key="4">
    <source>
        <dbReference type="Proteomes" id="UP001589683"/>
    </source>
</evidence>
<dbReference type="SMART" id="SM00347">
    <property type="entry name" value="HTH_MARR"/>
    <property type="match status" value="1"/>
</dbReference>
<gene>
    <name evidence="3" type="ORF">ACFFUT_09870</name>
</gene>
<dbReference type="InterPro" id="IPR036390">
    <property type="entry name" value="WH_DNA-bd_sf"/>
</dbReference>
<proteinExistence type="predicted"/>
<dbReference type="SUPFAM" id="SSF46785">
    <property type="entry name" value="Winged helix' DNA-binding domain"/>
    <property type="match status" value="1"/>
</dbReference>
<dbReference type="InterPro" id="IPR039422">
    <property type="entry name" value="MarR/SlyA-like"/>
</dbReference>